<dbReference type="RefSeq" id="WP_232655445.1">
    <property type="nucleotide sequence ID" value="NZ_JAJSBI010000041.1"/>
</dbReference>
<organism evidence="2 3">
    <name type="scientific">Streptomyces guryensis</name>
    <dbReference type="NCBI Taxonomy" id="2886947"/>
    <lineage>
        <taxon>Bacteria</taxon>
        <taxon>Bacillati</taxon>
        <taxon>Actinomycetota</taxon>
        <taxon>Actinomycetes</taxon>
        <taxon>Kitasatosporales</taxon>
        <taxon>Streptomycetaceae</taxon>
        <taxon>Streptomyces</taxon>
    </lineage>
</organism>
<gene>
    <name evidence="2" type="ORF">LJ657_44600</name>
</gene>
<keyword evidence="3" id="KW-1185">Reference proteome</keyword>
<name>A0A9Q3ZA62_9ACTN</name>
<comment type="caution">
    <text evidence="2">The sequence shown here is derived from an EMBL/GenBank/DDBJ whole genome shotgun (WGS) entry which is preliminary data.</text>
</comment>
<evidence type="ECO:0008006" key="4">
    <source>
        <dbReference type="Google" id="ProtNLM"/>
    </source>
</evidence>
<feature type="region of interest" description="Disordered" evidence="1">
    <location>
        <begin position="1"/>
        <end position="53"/>
    </location>
</feature>
<evidence type="ECO:0000256" key="1">
    <source>
        <dbReference type="SAM" id="MobiDB-lite"/>
    </source>
</evidence>
<evidence type="ECO:0000313" key="3">
    <source>
        <dbReference type="Proteomes" id="UP001108029"/>
    </source>
</evidence>
<dbReference type="AlphaFoldDB" id="A0A9Q3ZA62"/>
<dbReference type="EMBL" id="JAJSBI010000041">
    <property type="protein sequence ID" value="MCD9880513.1"/>
    <property type="molecule type" value="Genomic_DNA"/>
</dbReference>
<feature type="compositionally biased region" description="Basic residues" evidence="1">
    <location>
        <begin position="1"/>
        <end position="10"/>
    </location>
</feature>
<evidence type="ECO:0000313" key="2">
    <source>
        <dbReference type="EMBL" id="MCD9880513.1"/>
    </source>
</evidence>
<accession>A0A9Q3ZA62</accession>
<proteinExistence type="predicted"/>
<protein>
    <recommendedName>
        <fullName evidence="4">Sigma-like protein</fullName>
    </recommendedName>
</protein>
<reference evidence="2" key="1">
    <citation type="submission" date="2021-12" db="EMBL/GenBank/DDBJ databases">
        <authorList>
            <person name="Lee J.-H."/>
            <person name="Kim S.-B."/>
        </authorList>
    </citation>
    <scope>NUCLEOTIDE SEQUENCE</scope>
    <source>
        <strain evidence="2">NR30</strain>
    </source>
</reference>
<dbReference type="Proteomes" id="UP001108029">
    <property type="component" value="Unassembled WGS sequence"/>
</dbReference>
<sequence>MTDASKKHKISPLENHAGSEEDAPITPAENHAGGTTGGETINPLENHAGSEEA</sequence>